<dbReference type="PANTHER" id="PTHR43489:SF7">
    <property type="entry name" value="3-DEHYDRO-D-GULOSIDE 4-EPIMERASE-RELATED"/>
    <property type="match status" value="1"/>
</dbReference>
<proteinExistence type="predicted"/>
<organism evidence="3 4">
    <name type="scientific">Ruficoccus amylovorans</name>
    <dbReference type="NCBI Taxonomy" id="1804625"/>
    <lineage>
        <taxon>Bacteria</taxon>
        <taxon>Pseudomonadati</taxon>
        <taxon>Verrucomicrobiota</taxon>
        <taxon>Opitutia</taxon>
        <taxon>Puniceicoccales</taxon>
        <taxon>Cerasicoccaceae</taxon>
        <taxon>Ruficoccus</taxon>
    </lineage>
</organism>
<dbReference type="InterPro" id="IPR050417">
    <property type="entry name" value="Sugar_Epim/Isomerase"/>
</dbReference>
<evidence type="ECO:0000313" key="4">
    <source>
        <dbReference type="Proteomes" id="UP000546464"/>
    </source>
</evidence>
<evidence type="ECO:0000259" key="2">
    <source>
        <dbReference type="Pfam" id="PF01261"/>
    </source>
</evidence>
<dbReference type="SUPFAM" id="SSF51658">
    <property type="entry name" value="Xylose isomerase-like"/>
    <property type="match status" value="1"/>
</dbReference>
<dbReference type="GO" id="GO:0016853">
    <property type="term" value="F:isomerase activity"/>
    <property type="evidence" value="ECO:0007669"/>
    <property type="project" value="UniProtKB-KW"/>
</dbReference>
<evidence type="ECO:0000256" key="1">
    <source>
        <dbReference type="ARBA" id="ARBA00023235"/>
    </source>
</evidence>
<keyword evidence="1 3" id="KW-0413">Isomerase</keyword>
<dbReference type="Proteomes" id="UP000546464">
    <property type="component" value="Unassembled WGS sequence"/>
</dbReference>
<comment type="caution">
    <text evidence="3">The sequence shown here is derived from an EMBL/GenBank/DDBJ whole genome shotgun (WGS) entry which is preliminary data.</text>
</comment>
<dbReference type="RefSeq" id="WP_185674168.1">
    <property type="nucleotide sequence ID" value="NZ_JACHVB010000012.1"/>
</dbReference>
<dbReference type="InterPro" id="IPR036237">
    <property type="entry name" value="Xyl_isomerase-like_sf"/>
</dbReference>
<dbReference type="Pfam" id="PF01261">
    <property type="entry name" value="AP_endonuc_2"/>
    <property type="match status" value="1"/>
</dbReference>
<keyword evidence="4" id="KW-1185">Reference proteome</keyword>
<dbReference type="InterPro" id="IPR013022">
    <property type="entry name" value="Xyl_isomerase-like_TIM-brl"/>
</dbReference>
<accession>A0A842HBU5</accession>
<dbReference type="EMBL" id="JACHVB010000012">
    <property type="protein sequence ID" value="MBC2593176.1"/>
    <property type="molecule type" value="Genomic_DNA"/>
</dbReference>
<dbReference type="PANTHER" id="PTHR43489">
    <property type="entry name" value="ISOMERASE"/>
    <property type="match status" value="1"/>
</dbReference>
<feature type="domain" description="Xylose isomerase-like TIM barrel" evidence="2">
    <location>
        <begin position="20"/>
        <end position="267"/>
    </location>
</feature>
<gene>
    <name evidence="3" type="ORF">H5P28_02775</name>
</gene>
<name>A0A842HBU5_9BACT</name>
<sequence>MKKSINIWSFNPALSLPEKFALAQDAGFPAIEVELAETGPVSLASTAADLSEVLRQAGDHGLTLSGLACGLYWGANAASADAANRQKAADILKKQIEVAHGLNLDAILVVPGAVGVDFIPDCEVVPYERAWERATAFIAEALPAAEAAGVQICVENVWNKFLLSPREMKAFVAQFDSPFVRCYLDVGNTLLNGYPEDWIRTLAGHIGRVHFKDFKRSVGTVDGFCELLAGDVNWPQVVAALKETGYDNWIAAEMIPPVPMYKHAPDVIIYNTSRAMDAIFALA</sequence>
<dbReference type="Gene3D" id="3.20.20.150">
    <property type="entry name" value="Divalent-metal-dependent TIM barrel enzymes"/>
    <property type="match status" value="1"/>
</dbReference>
<reference evidence="3 4" key="1">
    <citation type="submission" date="2020-07" db="EMBL/GenBank/DDBJ databases">
        <authorList>
            <person name="Feng X."/>
        </authorList>
    </citation>
    <scope>NUCLEOTIDE SEQUENCE [LARGE SCALE GENOMIC DNA]</scope>
    <source>
        <strain evidence="3 4">JCM31066</strain>
    </source>
</reference>
<protein>
    <submittedName>
        <fullName evidence="3">Sugar phosphate isomerase/epimerase</fullName>
    </submittedName>
</protein>
<evidence type="ECO:0000313" key="3">
    <source>
        <dbReference type="EMBL" id="MBC2593176.1"/>
    </source>
</evidence>
<dbReference type="AlphaFoldDB" id="A0A842HBU5"/>